<evidence type="ECO:0000313" key="1">
    <source>
        <dbReference type="EMBL" id="OQO92942.1"/>
    </source>
</evidence>
<gene>
    <name evidence="1" type="ORF">B1813_12555</name>
</gene>
<evidence type="ECO:0000313" key="2">
    <source>
        <dbReference type="Proteomes" id="UP000192591"/>
    </source>
</evidence>
<dbReference type="RefSeq" id="WP_081191954.1">
    <property type="nucleotide sequence ID" value="NZ_MWIH01000005.1"/>
</dbReference>
<organism evidence="1 2">
    <name type="scientific">Saccharomonospora piscinae</name>
    <dbReference type="NCBI Taxonomy" id="687388"/>
    <lineage>
        <taxon>Bacteria</taxon>
        <taxon>Bacillati</taxon>
        <taxon>Actinomycetota</taxon>
        <taxon>Actinomycetes</taxon>
        <taxon>Pseudonocardiales</taxon>
        <taxon>Pseudonocardiaceae</taxon>
        <taxon>Saccharomonospora</taxon>
    </lineage>
</organism>
<comment type="caution">
    <text evidence="1">The sequence shown here is derived from an EMBL/GenBank/DDBJ whole genome shotgun (WGS) entry which is preliminary data.</text>
</comment>
<keyword evidence="2" id="KW-1185">Reference proteome</keyword>
<dbReference type="EMBL" id="MWIH01000005">
    <property type="protein sequence ID" value="OQO92942.1"/>
    <property type="molecule type" value="Genomic_DNA"/>
</dbReference>
<proteinExistence type="predicted"/>
<dbReference type="Proteomes" id="UP000192591">
    <property type="component" value="Unassembled WGS sequence"/>
</dbReference>
<reference evidence="1 2" key="1">
    <citation type="submission" date="2017-02" db="EMBL/GenBank/DDBJ databases">
        <title>Draft genome of Saccharomonospora sp. 154.</title>
        <authorList>
            <person name="Alonso-Carmona G.S."/>
            <person name="De La Haba R."/>
            <person name="Vera-Gargallo B."/>
            <person name="Sandoval-Trujillo A.H."/>
            <person name="Ramirez-Duran N."/>
            <person name="Ventosa A."/>
        </authorList>
    </citation>
    <scope>NUCLEOTIDE SEQUENCE [LARGE SCALE GENOMIC DNA]</scope>
    <source>
        <strain evidence="1 2">LRS4.154</strain>
    </source>
</reference>
<name>A0A1V9A746_SACPI</name>
<dbReference type="STRING" id="1962155.B1813_12555"/>
<accession>A0A1V9A746</accession>
<sequence>MSLEQLRHLLSGVLDAVADTGAHNAEARRLLDDYRRVVVDAQAQAQPWLPAELGRAVEQLDANQARLDTVRDLLTSYQSRL</sequence>
<protein>
    <submittedName>
        <fullName evidence="1">Uncharacterized protein</fullName>
    </submittedName>
</protein>
<dbReference type="AlphaFoldDB" id="A0A1V9A746"/>